<evidence type="ECO:0000313" key="6">
    <source>
        <dbReference type="EMBL" id="OHE99121.1"/>
    </source>
</evidence>
<dbReference type="GO" id="GO:0071949">
    <property type="term" value="F:FAD binding"/>
    <property type="evidence" value="ECO:0007669"/>
    <property type="project" value="InterPro"/>
</dbReference>
<dbReference type="GeneID" id="34558766"/>
<accession>A0A1G4BCK3</accession>
<dbReference type="InterPro" id="IPR036188">
    <property type="entry name" value="FAD/NAD-bd_sf"/>
</dbReference>
<evidence type="ECO:0000256" key="4">
    <source>
        <dbReference type="SAM" id="Phobius"/>
    </source>
</evidence>
<sequence length="425" mass="46944">MSPSLKILISGGGIAGGCLAFWLAKLGHDVTVVEWFPTLRATGLQIDLRGHGIEVLKRMGLEEGFRAKSVPEQGLQFVDSSGRIRGHFPTNHSGSGVQDFTSEYEIMRGDLCRLFHDATKGRAKYIFGTSVENFDQKNGGVDVTFKDGTTDHFDLLVGADGQGSRTRKLMFKSRASDGFYPLRGIHASYFTIPRPIQKGEGYYSTAYFATKSRVVMIRRHNPEAIQAYTLFTSHDEEFQNARRSNGKEAKDVVAKAFRGAGWQVNDLLDSMSEAKDFYCERIGLVKIDHWSEGHVALVGDAAYGPSSMTGMGTTSAVVGAYILAGEIGKHCGSANGQDGIETALHEYEKKMRPFMDQVQEGITDDALVYRVWPTGPIGIAILYWIIGIVSFFHMNLGKWALKESAVKWDLPDYKELSLDESSPQV</sequence>
<organism evidence="6 7">
    <name type="scientific">Colletotrichum orchidophilum</name>
    <dbReference type="NCBI Taxonomy" id="1209926"/>
    <lineage>
        <taxon>Eukaryota</taxon>
        <taxon>Fungi</taxon>
        <taxon>Dikarya</taxon>
        <taxon>Ascomycota</taxon>
        <taxon>Pezizomycotina</taxon>
        <taxon>Sordariomycetes</taxon>
        <taxon>Hypocreomycetidae</taxon>
        <taxon>Glomerellales</taxon>
        <taxon>Glomerellaceae</taxon>
        <taxon>Colletotrichum</taxon>
    </lineage>
</organism>
<dbReference type="AlphaFoldDB" id="A0A1G4BCK3"/>
<reference evidence="6 7" key="1">
    <citation type="submission" date="2016-09" db="EMBL/GenBank/DDBJ databases">
        <authorList>
            <person name="Capua I."/>
            <person name="De Benedictis P."/>
            <person name="Joannis T."/>
            <person name="Lombin L.H."/>
            <person name="Cattoli G."/>
        </authorList>
    </citation>
    <scope>NUCLEOTIDE SEQUENCE [LARGE SCALE GENOMIC DNA]</scope>
    <source>
        <strain evidence="6 7">IMI 309357</strain>
    </source>
</reference>
<feature type="domain" description="FAD-binding" evidence="5">
    <location>
        <begin position="6"/>
        <end position="358"/>
    </location>
</feature>
<dbReference type="PROSITE" id="PS51257">
    <property type="entry name" value="PROKAR_LIPOPROTEIN"/>
    <property type="match status" value="1"/>
</dbReference>
<evidence type="ECO:0000313" key="7">
    <source>
        <dbReference type="Proteomes" id="UP000176998"/>
    </source>
</evidence>
<dbReference type="InterPro" id="IPR051704">
    <property type="entry name" value="FAD_aromatic-hydroxylase"/>
</dbReference>
<keyword evidence="7" id="KW-1185">Reference proteome</keyword>
<keyword evidence="1" id="KW-0285">Flavoprotein</keyword>
<comment type="caution">
    <text evidence="6">The sequence shown here is derived from an EMBL/GenBank/DDBJ whole genome shotgun (WGS) entry which is preliminary data.</text>
</comment>
<keyword evidence="2" id="KW-0274">FAD</keyword>
<keyword evidence="3" id="KW-0560">Oxidoreductase</keyword>
<keyword evidence="4" id="KW-1133">Transmembrane helix</keyword>
<gene>
    <name evidence="6" type="ORF">CORC01_05614</name>
</gene>
<dbReference type="InterPro" id="IPR002938">
    <property type="entry name" value="FAD-bd"/>
</dbReference>
<dbReference type="PANTHER" id="PTHR46865:SF7">
    <property type="entry name" value="MONOOXYGENASE, PUTATIVE (AFU_ORTHOLOGUE AFUA_8G07040)-RELATED"/>
    <property type="match status" value="1"/>
</dbReference>
<evidence type="ECO:0000259" key="5">
    <source>
        <dbReference type="Pfam" id="PF01494"/>
    </source>
</evidence>
<keyword evidence="4" id="KW-0472">Membrane</keyword>
<keyword evidence="4" id="KW-0812">Transmembrane</keyword>
<dbReference type="Gene3D" id="3.50.50.60">
    <property type="entry name" value="FAD/NAD(P)-binding domain"/>
    <property type="match status" value="1"/>
</dbReference>
<dbReference type="Pfam" id="PF01494">
    <property type="entry name" value="FAD_binding_3"/>
    <property type="match status" value="1"/>
</dbReference>
<feature type="transmembrane region" description="Helical" evidence="4">
    <location>
        <begin position="371"/>
        <end position="392"/>
    </location>
</feature>
<dbReference type="Proteomes" id="UP000176998">
    <property type="component" value="Unassembled WGS sequence"/>
</dbReference>
<dbReference type="OrthoDB" id="655030at2759"/>
<evidence type="ECO:0000256" key="2">
    <source>
        <dbReference type="ARBA" id="ARBA00022827"/>
    </source>
</evidence>
<dbReference type="EMBL" id="MJBS01000039">
    <property type="protein sequence ID" value="OHE99121.1"/>
    <property type="molecule type" value="Genomic_DNA"/>
</dbReference>
<dbReference type="RefSeq" id="XP_022476270.1">
    <property type="nucleotide sequence ID" value="XM_022617256.1"/>
</dbReference>
<evidence type="ECO:0000256" key="3">
    <source>
        <dbReference type="ARBA" id="ARBA00023002"/>
    </source>
</evidence>
<dbReference type="STRING" id="1209926.A0A1G4BCK3"/>
<dbReference type="GO" id="GO:0016491">
    <property type="term" value="F:oxidoreductase activity"/>
    <property type="evidence" value="ECO:0007669"/>
    <property type="project" value="UniProtKB-KW"/>
</dbReference>
<evidence type="ECO:0000256" key="1">
    <source>
        <dbReference type="ARBA" id="ARBA00022630"/>
    </source>
</evidence>
<proteinExistence type="predicted"/>
<dbReference type="PANTHER" id="PTHR46865">
    <property type="entry name" value="OXIDOREDUCTASE-RELATED"/>
    <property type="match status" value="1"/>
</dbReference>
<dbReference type="SUPFAM" id="SSF51905">
    <property type="entry name" value="FAD/NAD(P)-binding domain"/>
    <property type="match status" value="1"/>
</dbReference>
<dbReference type="PRINTS" id="PR00420">
    <property type="entry name" value="RNGMNOXGNASE"/>
</dbReference>
<name>A0A1G4BCK3_9PEZI</name>
<protein>
    <submittedName>
        <fullName evidence="6">Oxidoreductase</fullName>
    </submittedName>
</protein>